<reference evidence="2 3" key="1">
    <citation type="submission" date="2018-11" db="EMBL/GenBank/DDBJ databases">
        <authorList>
            <consortium name="Pathogen Informatics"/>
        </authorList>
    </citation>
    <scope>NUCLEOTIDE SEQUENCE [LARGE SCALE GENOMIC DNA]</scope>
</reference>
<dbReference type="EMBL" id="UYRU01042904">
    <property type="protein sequence ID" value="VDK78735.1"/>
    <property type="molecule type" value="Genomic_DNA"/>
</dbReference>
<sequence>MDDRSLVAEHCANSEHKFCFKNAEILGQGNDFVIREIIEAWHTDKASINRCVALPMACQALRTHLNEEKSKRDHKRNAYPHNREPMMDTYITGPQPEVAIISSASSSGQSAIVKPGGGLSAKRIAGLGRLLRLMAAGEPMVDTHT</sequence>
<dbReference type="Proteomes" id="UP000281553">
    <property type="component" value="Unassembled WGS sequence"/>
</dbReference>
<organism evidence="2 3">
    <name type="scientific">Dibothriocephalus latus</name>
    <name type="common">Fish tapeworm</name>
    <name type="synonym">Diphyllobothrium latum</name>
    <dbReference type="NCBI Taxonomy" id="60516"/>
    <lineage>
        <taxon>Eukaryota</taxon>
        <taxon>Metazoa</taxon>
        <taxon>Spiralia</taxon>
        <taxon>Lophotrochozoa</taxon>
        <taxon>Platyhelminthes</taxon>
        <taxon>Cestoda</taxon>
        <taxon>Eucestoda</taxon>
        <taxon>Diphyllobothriidea</taxon>
        <taxon>Diphyllobothriidae</taxon>
        <taxon>Dibothriocephalus</taxon>
    </lineage>
</organism>
<gene>
    <name evidence="2" type="ORF">DILT_LOCUS2967</name>
</gene>
<keyword evidence="3" id="KW-1185">Reference proteome</keyword>
<feature type="region of interest" description="Disordered" evidence="1">
    <location>
        <begin position="67"/>
        <end position="86"/>
    </location>
</feature>
<proteinExistence type="predicted"/>
<evidence type="ECO:0000313" key="2">
    <source>
        <dbReference type="EMBL" id="VDK78735.1"/>
    </source>
</evidence>
<accession>A0A3P6TD54</accession>
<name>A0A3P6TD54_DIBLA</name>
<evidence type="ECO:0000313" key="3">
    <source>
        <dbReference type="Proteomes" id="UP000281553"/>
    </source>
</evidence>
<dbReference type="AlphaFoldDB" id="A0A3P6TD54"/>
<evidence type="ECO:0000256" key="1">
    <source>
        <dbReference type="SAM" id="MobiDB-lite"/>
    </source>
</evidence>
<protein>
    <submittedName>
        <fullName evidence="2">Uncharacterized protein</fullName>
    </submittedName>
</protein>